<evidence type="ECO:0000313" key="2">
    <source>
        <dbReference type="EMBL" id="VEU21774.1"/>
    </source>
</evidence>
<evidence type="ECO:0000313" key="3">
    <source>
        <dbReference type="Proteomes" id="UP000290900"/>
    </source>
</evidence>
<name>A0A448YLF8_BRENA</name>
<keyword evidence="1" id="KW-0472">Membrane</keyword>
<dbReference type="EMBL" id="CAACVR010000012">
    <property type="protein sequence ID" value="VEU21774.1"/>
    <property type="molecule type" value="Genomic_DNA"/>
</dbReference>
<feature type="transmembrane region" description="Helical" evidence="1">
    <location>
        <begin position="30"/>
        <end position="48"/>
    </location>
</feature>
<feature type="transmembrane region" description="Helical" evidence="1">
    <location>
        <begin position="6"/>
        <end position="23"/>
    </location>
</feature>
<protein>
    <submittedName>
        <fullName evidence="2">DEKNAAC102288</fullName>
    </submittedName>
</protein>
<dbReference type="AlphaFoldDB" id="A0A448YLF8"/>
<reference evidence="2 3" key="1">
    <citation type="submission" date="2018-12" db="EMBL/GenBank/DDBJ databases">
        <authorList>
            <person name="Tiukova I."/>
            <person name="Dainat J."/>
        </authorList>
    </citation>
    <scope>NUCLEOTIDE SEQUENCE [LARGE SCALE GENOMIC DNA]</scope>
</reference>
<dbReference type="Proteomes" id="UP000290900">
    <property type="component" value="Unassembled WGS sequence"/>
</dbReference>
<sequence>MSINSIPMVIVMINAPVMLTVLSKEPVVGVLIMLLVILSLCHNVRLLVLDLAMNIVPVPITVYLGTLH</sequence>
<evidence type="ECO:0000256" key="1">
    <source>
        <dbReference type="SAM" id="Phobius"/>
    </source>
</evidence>
<dbReference type="InParanoid" id="A0A448YLF8"/>
<keyword evidence="3" id="KW-1185">Reference proteome</keyword>
<keyword evidence="1" id="KW-0812">Transmembrane</keyword>
<organism evidence="2 3">
    <name type="scientific">Brettanomyces naardenensis</name>
    <name type="common">Yeast</name>
    <dbReference type="NCBI Taxonomy" id="13370"/>
    <lineage>
        <taxon>Eukaryota</taxon>
        <taxon>Fungi</taxon>
        <taxon>Dikarya</taxon>
        <taxon>Ascomycota</taxon>
        <taxon>Saccharomycotina</taxon>
        <taxon>Pichiomycetes</taxon>
        <taxon>Pichiales</taxon>
        <taxon>Pichiaceae</taxon>
        <taxon>Brettanomyces</taxon>
    </lineage>
</organism>
<keyword evidence="1" id="KW-1133">Transmembrane helix</keyword>
<accession>A0A448YLF8</accession>
<gene>
    <name evidence="2" type="ORF">BRENAR_LOCUS2506</name>
</gene>
<proteinExistence type="predicted"/>